<protein>
    <recommendedName>
        <fullName evidence="1">Histidine kinase/HSP90-like ATPase domain-containing protein</fullName>
    </recommendedName>
</protein>
<dbReference type="SUPFAM" id="SSF55874">
    <property type="entry name" value="ATPase domain of HSP90 chaperone/DNA topoisomerase II/histidine kinase"/>
    <property type="match status" value="1"/>
</dbReference>
<evidence type="ECO:0000313" key="3">
    <source>
        <dbReference type="Proteomes" id="UP001144297"/>
    </source>
</evidence>
<keyword evidence="3" id="KW-1185">Reference proteome</keyword>
<dbReference type="SMART" id="SM00387">
    <property type="entry name" value="HATPase_c"/>
    <property type="match status" value="1"/>
</dbReference>
<reference evidence="2" key="1">
    <citation type="submission" date="2022-12" db="EMBL/GenBank/DDBJ databases">
        <title>Reference genome sequencing for broad-spectrum identification of bacterial and archaeal isolates by mass spectrometry.</title>
        <authorList>
            <person name="Sekiguchi Y."/>
            <person name="Tourlousse D.M."/>
        </authorList>
    </citation>
    <scope>NUCLEOTIDE SEQUENCE</scope>
    <source>
        <strain evidence="2">TSL-P1</strain>
    </source>
</reference>
<sequence>MQELRLDNIFHWLPFMNGTSLDLRNVKWCEPIAIGVIKSLKLLNPTLEIIKPHDKDLNCYFNVIESEQNSEYKTYMPLKTINVYSRGEVEKISYEIVSKILRNTFSDSIDKDYDFVRDYKDYLNYMINEVLLNAVSHSESKTDIVVFAQHYSKYRKTQVVIVDCGIGFKATISRRYKVENDANALERAIEKGVTGAQEYSYQSSIRNVGIGLYALRKMIEKLNGNLVLISYNGFLQISSNSLFCKNYTQKLWNGSIVAFEFDTEEINFDFLKFMELYVYPEEETEEDIF</sequence>
<evidence type="ECO:0000313" key="2">
    <source>
        <dbReference type="EMBL" id="GLI54469.1"/>
    </source>
</evidence>
<accession>A0A9W6LL93</accession>
<dbReference type="Proteomes" id="UP001144297">
    <property type="component" value="Unassembled WGS sequence"/>
</dbReference>
<proteinExistence type="predicted"/>
<feature type="domain" description="Histidine kinase/HSP90-like ATPase" evidence="1">
    <location>
        <begin position="118"/>
        <end position="265"/>
    </location>
</feature>
<dbReference type="InterPro" id="IPR003594">
    <property type="entry name" value="HATPase_dom"/>
</dbReference>
<dbReference type="EMBL" id="BSDX01000001">
    <property type="protein sequence ID" value="GLI54469.1"/>
    <property type="molecule type" value="Genomic_DNA"/>
</dbReference>
<dbReference type="Gene3D" id="3.30.565.10">
    <property type="entry name" value="Histidine kinase-like ATPase, C-terminal domain"/>
    <property type="match status" value="1"/>
</dbReference>
<organism evidence="2 3">
    <name type="scientific">Thermodesulfovibrio yellowstonii</name>
    <dbReference type="NCBI Taxonomy" id="28262"/>
    <lineage>
        <taxon>Bacteria</taxon>
        <taxon>Pseudomonadati</taxon>
        <taxon>Nitrospirota</taxon>
        <taxon>Thermodesulfovibrionia</taxon>
        <taxon>Thermodesulfovibrionales</taxon>
        <taxon>Thermodesulfovibrionaceae</taxon>
        <taxon>Thermodesulfovibrio</taxon>
    </lineage>
</organism>
<evidence type="ECO:0000259" key="1">
    <source>
        <dbReference type="SMART" id="SM00387"/>
    </source>
</evidence>
<name>A0A9W6LL93_9BACT</name>
<dbReference type="InterPro" id="IPR036890">
    <property type="entry name" value="HATPase_C_sf"/>
</dbReference>
<comment type="caution">
    <text evidence="2">The sequence shown here is derived from an EMBL/GenBank/DDBJ whole genome shotgun (WGS) entry which is preliminary data.</text>
</comment>
<gene>
    <name evidence="2" type="ORF">TISLANDTSLP1_21620</name>
</gene>
<dbReference type="AlphaFoldDB" id="A0A9W6LL93"/>